<name>A0A3M7SUM1_BRAPC</name>
<proteinExistence type="predicted"/>
<dbReference type="EMBL" id="REGN01000752">
    <property type="protein sequence ID" value="RNA39399.1"/>
    <property type="molecule type" value="Genomic_DNA"/>
</dbReference>
<gene>
    <name evidence="1" type="ORF">BpHYR1_039387</name>
</gene>
<sequence length="78" mass="9061">MYSSKTDLLSTILSFKKASLKLTWIKNTPNILILTRNSLSNEKHEHKSRQESIDLNILVTGKFILQTEWLELDCILEN</sequence>
<comment type="caution">
    <text evidence="1">The sequence shown here is derived from an EMBL/GenBank/DDBJ whole genome shotgun (WGS) entry which is preliminary data.</text>
</comment>
<evidence type="ECO:0000313" key="1">
    <source>
        <dbReference type="EMBL" id="RNA39399.1"/>
    </source>
</evidence>
<reference evidence="1 2" key="1">
    <citation type="journal article" date="2018" name="Sci. Rep.">
        <title>Genomic signatures of local adaptation to the degree of environmental predictability in rotifers.</title>
        <authorList>
            <person name="Franch-Gras L."/>
            <person name="Hahn C."/>
            <person name="Garcia-Roger E.M."/>
            <person name="Carmona M.J."/>
            <person name="Serra M."/>
            <person name="Gomez A."/>
        </authorList>
    </citation>
    <scope>NUCLEOTIDE SEQUENCE [LARGE SCALE GENOMIC DNA]</scope>
    <source>
        <strain evidence="1">HYR1</strain>
    </source>
</reference>
<dbReference type="Proteomes" id="UP000276133">
    <property type="component" value="Unassembled WGS sequence"/>
</dbReference>
<evidence type="ECO:0000313" key="2">
    <source>
        <dbReference type="Proteomes" id="UP000276133"/>
    </source>
</evidence>
<protein>
    <submittedName>
        <fullName evidence="1">Uncharacterized protein</fullName>
    </submittedName>
</protein>
<organism evidence="1 2">
    <name type="scientific">Brachionus plicatilis</name>
    <name type="common">Marine rotifer</name>
    <name type="synonym">Brachionus muelleri</name>
    <dbReference type="NCBI Taxonomy" id="10195"/>
    <lineage>
        <taxon>Eukaryota</taxon>
        <taxon>Metazoa</taxon>
        <taxon>Spiralia</taxon>
        <taxon>Gnathifera</taxon>
        <taxon>Rotifera</taxon>
        <taxon>Eurotatoria</taxon>
        <taxon>Monogononta</taxon>
        <taxon>Pseudotrocha</taxon>
        <taxon>Ploima</taxon>
        <taxon>Brachionidae</taxon>
        <taxon>Brachionus</taxon>
    </lineage>
</organism>
<dbReference type="AlphaFoldDB" id="A0A3M7SUM1"/>
<accession>A0A3M7SUM1</accession>
<keyword evidence="2" id="KW-1185">Reference proteome</keyword>